<dbReference type="GO" id="GO:0009398">
    <property type="term" value="P:FMN biosynthetic process"/>
    <property type="evidence" value="ECO:0007669"/>
    <property type="project" value="UniProtKB-UniRule"/>
</dbReference>
<comment type="catalytic activity">
    <reaction evidence="12 14">
        <text>riboflavin + ATP = FMN + ADP + H(+)</text>
        <dbReference type="Rhea" id="RHEA:14357"/>
        <dbReference type="ChEBI" id="CHEBI:15378"/>
        <dbReference type="ChEBI" id="CHEBI:30616"/>
        <dbReference type="ChEBI" id="CHEBI:57986"/>
        <dbReference type="ChEBI" id="CHEBI:58210"/>
        <dbReference type="ChEBI" id="CHEBI:456216"/>
        <dbReference type="EC" id="2.7.1.26"/>
    </reaction>
</comment>
<organism evidence="16 17">
    <name type="scientific">Paucilactobacillus suebicus DSM 5007 = KCTC 3549</name>
    <dbReference type="NCBI Taxonomy" id="1423807"/>
    <lineage>
        <taxon>Bacteria</taxon>
        <taxon>Bacillati</taxon>
        <taxon>Bacillota</taxon>
        <taxon>Bacilli</taxon>
        <taxon>Lactobacillales</taxon>
        <taxon>Lactobacillaceae</taxon>
        <taxon>Paucilactobacillus</taxon>
    </lineage>
</organism>
<dbReference type="SUPFAM" id="SSF82114">
    <property type="entry name" value="Riboflavin kinase-like"/>
    <property type="match status" value="1"/>
</dbReference>
<dbReference type="UniPathway" id="UPA00276">
    <property type="reaction ID" value="UER00406"/>
</dbReference>
<keyword evidence="17" id="KW-1185">Reference proteome</keyword>
<dbReference type="InterPro" id="IPR015864">
    <property type="entry name" value="FAD_synthase"/>
</dbReference>
<dbReference type="CDD" id="cd02064">
    <property type="entry name" value="FAD_synthetase_N"/>
    <property type="match status" value="1"/>
</dbReference>
<accession>A0A0R1W3I3</accession>
<dbReference type="PIRSF" id="PIRSF004491">
    <property type="entry name" value="FAD_Synth"/>
    <property type="match status" value="1"/>
</dbReference>
<evidence type="ECO:0000256" key="9">
    <source>
        <dbReference type="ARBA" id="ARBA00022827"/>
    </source>
</evidence>
<dbReference type="EMBL" id="AZGF01000011">
    <property type="protein sequence ID" value="KRM12063.1"/>
    <property type="molecule type" value="Genomic_DNA"/>
</dbReference>
<dbReference type="Gene3D" id="3.40.50.620">
    <property type="entry name" value="HUPs"/>
    <property type="match status" value="1"/>
</dbReference>
<evidence type="ECO:0000256" key="6">
    <source>
        <dbReference type="ARBA" id="ARBA00022695"/>
    </source>
</evidence>
<evidence type="ECO:0000256" key="5">
    <source>
        <dbReference type="ARBA" id="ARBA00022679"/>
    </source>
</evidence>
<dbReference type="FunFam" id="3.40.50.620:FF:000021">
    <property type="entry name" value="Riboflavin biosynthesis protein"/>
    <property type="match status" value="1"/>
</dbReference>
<dbReference type="InterPro" id="IPR023468">
    <property type="entry name" value="Riboflavin_kinase"/>
</dbReference>
<dbReference type="Proteomes" id="UP000051820">
    <property type="component" value="Unassembled WGS sequence"/>
</dbReference>
<evidence type="ECO:0000256" key="10">
    <source>
        <dbReference type="ARBA" id="ARBA00022840"/>
    </source>
</evidence>
<feature type="domain" description="Riboflavin kinase" evidence="15">
    <location>
        <begin position="185"/>
        <end position="310"/>
    </location>
</feature>
<evidence type="ECO:0000256" key="14">
    <source>
        <dbReference type="PIRNR" id="PIRNR004491"/>
    </source>
</evidence>
<keyword evidence="7 14" id="KW-0547">Nucleotide-binding</keyword>
<dbReference type="eggNOG" id="COG0196">
    <property type="taxonomic scope" value="Bacteria"/>
</dbReference>
<protein>
    <recommendedName>
        <fullName evidence="14">Riboflavin biosynthesis protein</fullName>
    </recommendedName>
    <domain>
        <recommendedName>
            <fullName evidence="14">Riboflavin kinase</fullName>
            <ecNumber evidence="14">2.7.1.26</ecNumber>
        </recommendedName>
        <alternativeName>
            <fullName evidence="14">Flavokinase</fullName>
        </alternativeName>
    </domain>
    <domain>
        <recommendedName>
            <fullName evidence="14">FMN adenylyltransferase</fullName>
            <ecNumber evidence="14">2.7.7.2</ecNumber>
        </recommendedName>
        <alternativeName>
            <fullName evidence="14">FAD pyrophosphorylase</fullName>
        </alternativeName>
        <alternativeName>
            <fullName evidence="14">FAD synthase</fullName>
        </alternativeName>
    </domain>
</protein>
<dbReference type="InterPro" id="IPR023465">
    <property type="entry name" value="Riboflavin_kinase_dom_sf"/>
</dbReference>
<keyword evidence="3 14" id="KW-0285">Flavoprotein</keyword>
<dbReference type="OrthoDB" id="9803667at2"/>
<dbReference type="GO" id="GO:0005524">
    <property type="term" value="F:ATP binding"/>
    <property type="evidence" value="ECO:0007669"/>
    <property type="project" value="UniProtKB-UniRule"/>
</dbReference>
<evidence type="ECO:0000256" key="13">
    <source>
        <dbReference type="ARBA" id="ARBA00049494"/>
    </source>
</evidence>
<comment type="caution">
    <text evidence="16">The sequence shown here is derived from an EMBL/GenBank/DDBJ whole genome shotgun (WGS) entry which is preliminary data.</text>
</comment>
<comment type="similarity">
    <text evidence="14">Belongs to the ribF family.</text>
</comment>
<dbReference type="UniPathway" id="UPA00277">
    <property type="reaction ID" value="UER00407"/>
</dbReference>
<comment type="pathway">
    <text evidence="1 14">Cofactor biosynthesis; FAD biosynthesis; FAD from FMN: step 1/1.</text>
</comment>
<dbReference type="InterPro" id="IPR015865">
    <property type="entry name" value="Riboflavin_kinase_bac/euk"/>
</dbReference>
<dbReference type="GO" id="GO:0006747">
    <property type="term" value="P:FAD biosynthetic process"/>
    <property type="evidence" value="ECO:0007669"/>
    <property type="project" value="UniProtKB-UniRule"/>
</dbReference>
<dbReference type="SUPFAM" id="SSF52374">
    <property type="entry name" value="Nucleotidylyl transferase"/>
    <property type="match status" value="1"/>
</dbReference>
<evidence type="ECO:0000256" key="4">
    <source>
        <dbReference type="ARBA" id="ARBA00022643"/>
    </source>
</evidence>
<evidence type="ECO:0000256" key="1">
    <source>
        <dbReference type="ARBA" id="ARBA00004726"/>
    </source>
</evidence>
<evidence type="ECO:0000256" key="12">
    <source>
        <dbReference type="ARBA" id="ARBA00047880"/>
    </source>
</evidence>
<dbReference type="STRING" id="1423807.FD16_GL000275"/>
<dbReference type="EC" id="2.7.1.26" evidence="14"/>
<reference evidence="16 17" key="1">
    <citation type="journal article" date="2015" name="Genome Announc.">
        <title>Expanding the biotechnology potential of lactobacilli through comparative genomics of 213 strains and associated genera.</title>
        <authorList>
            <person name="Sun Z."/>
            <person name="Harris H.M."/>
            <person name="McCann A."/>
            <person name="Guo C."/>
            <person name="Argimon S."/>
            <person name="Zhang W."/>
            <person name="Yang X."/>
            <person name="Jeffery I.B."/>
            <person name="Cooney J.C."/>
            <person name="Kagawa T.F."/>
            <person name="Liu W."/>
            <person name="Song Y."/>
            <person name="Salvetti E."/>
            <person name="Wrobel A."/>
            <person name="Rasinkangas P."/>
            <person name="Parkhill J."/>
            <person name="Rea M.C."/>
            <person name="O'Sullivan O."/>
            <person name="Ritari J."/>
            <person name="Douillard F.P."/>
            <person name="Paul Ross R."/>
            <person name="Yang R."/>
            <person name="Briner A.E."/>
            <person name="Felis G.E."/>
            <person name="de Vos W.M."/>
            <person name="Barrangou R."/>
            <person name="Klaenhammer T.R."/>
            <person name="Caufield P.W."/>
            <person name="Cui Y."/>
            <person name="Zhang H."/>
            <person name="O'Toole P.W."/>
        </authorList>
    </citation>
    <scope>NUCLEOTIDE SEQUENCE [LARGE SCALE GENOMIC DNA]</scope>
    <source>
        <strain evidence="16 17">DSM 5007</strain>
    </source>
</reference>
<dbReference type="PANTHER" id="PTHR22749:SF6">
    <property type="entry name" value="RIBOFLAVIN KINASE"/>
    <property type="match status" value="1"/>
</dbReference>
<gene>
    <name evidence="16" type="ORF">FD16_GL000275</name>
</gene>
<dbReference type="PATRIC" id="fig|1423807.3.peg.278"/>
<keyword evidence="10 14" id="KW-0067">ATP-binding</keyword>
<evidence type="ECO:0000259" key="15">
    <source>
        <dbReference type="SMART" id="SM00904"/>
    </source>
</evidence>
<keyword evidence="5 14" id="KW-0808">Transferase</keyword>
<keyword evidence="6 14" id="KW-0548">Nucleotidyltransferase</keyword>
<evidence type="ECO:0000256" key="8">
    <source>
        <dbReference type="ARBA" id="ARBA00022777"/>
    </source>
</evidence>
<dbReference type="AlphaFoldDB" id="A0A0R1W3I3"/>
<comment type="pathway">
    <text evidence="2 14">Cofactor biosynthesis; FMN biosynthesis; FMN from riboflavin (ATP route): step 1/1.</text>
</comment>
<dbReference type="GO" id="GO:0003919">
    <property type="term" value="F:FMN adenylyltransferase activity"/>
    <property type="evidence" value="ECO:0007669"/>
    <property type="project" value="UniProtKB-UniRule"/>
</dbReference>
<dbReference type="Pfam" id="PF01687">
    <property type="entry name" value="Flavokinase"/>
    <property type="match status" value="1"/>
</dbReference>
<dbReference type="Gene3D" id="2.40.30.30">
    <property type="entry name" value="Riboflavin kinase-like"/>
    <property type="match status" value="1"/>
</dbReference>
<dbReference type="GO" id="GO:0009231">
    <property type="term" value="P:riboflavin biosynthetic process"/>
    <property type="evidence" value="ECO:0007669"/>
    <property type="project" value="InterPro"/>
</dbReference>
<evidence type="ECO:0000256" key="3">
    <source>
        <dbReference type="ARBA" id="ARBA00022630"/>
    </source>
</evidence>
<evidence type="ECO:0000256" key="7">
    <source>
        <dbReference type="ARBA" id="ARBA00022741"/>
    </source>
</evidence>
<dbReference type="SMART" id="SM00904">
    <property type="entry name" value="Flavokinase"/>
    <property type="match status" value="1"/>
</dbReference>
<proteinExistence type="inferred from homology"/>
<comment type="catalytic activity">
    <reaction evidence="13 14">
        <text>FMN + ATP + H(+) = FAD + diphosphate</text>
        <dbReference type="Rhea" id="RHEA:17237"/>
        <dbReference type="ChEBI" id="CHEBI:15378"/>
        <dbReference type="ChEBI" id="CHEBI:30616"/>
        <dbReference type="ChEBI" id="CHEBI:33019"/>
        <dbReference type="ChEBI" id="CHEBI:57692"/>
        <dbReference type="ChEBI" id="CHEBI:58210"/>
        <dbReference type="EC" id="2.7.7.2"/>
    </reaction>
</comment>
<dbReference type="InterPro" id="IPR002606">
    <property type="entry name" value="Riboflavin_kinase_bac"/>
</dbReference>
<keyword evidence="4 14" id="KW-0288">FMN</keyword>
<dbReference type="InterPro" id="IPR014729">
    <property type="entry name" value="Rossmann-like_a/b/a_fold"/>
</dbReference>
<evidence type="ECO:0000256" key="2">
    <source>
        <dbReference type="ARBA" id="ARBA00005201"/>
    </source>
</evidence>
<keyword evidence="8 14" id="KW-0418">Kinase</keyword>
<evidence type="ECO:0000313" key="17">
    <source>
        <dbReference type="Proteomes" id="UP000051820"/>
    </source>
</evidence>
<dbReference type="RefSeq" id="WP_010622253.1">
    <property type="nucleotide sequence ID" value="NZ_AZGF01000011.1"/>
</dbReference>
<evidence type="ECO:0000256" key="11">
    <source>
        <dbReference type="ARBA" id="ARBA00023268"/>
    </source>
</evidence>
<evidence type="ECO:0000313" key="16">
    <source>
        <dbReference type="EMBL" id="KRM12063.1"/>
    </source>
</evidence>
<keyword evidence="9 14" id="KW-0274">FAD</keyword>
<dbReference type="NCBIfam" id="TIGR00083">
    <property type="entry name" value="ribF"/>
    <property type="match status" value="1"/>
</dbReference>
<dbReference type="Pfam" id="PF06574">
    <property type="entry name" value="FAD_syn"/>
    <property type="match status" value="1"/>
</dbReference>
<sequence length="313" mass="35477">MQVINIRQPFDPARIPDGNVVLAMGFFDGLHRGHQAVIERARNFAKEYGLPLAVLTYDHHPSIVYHASEQRITYLSPVQRKLELLDELGVDITYLVSFTSALSALKPQEFVDQYMIGFHAKIVVAGFDHTYGPKDIATMANLPKFAKDRFKVVEVSENLDDDLKISSTRIRHELDEGNVSLANRLLGYSYQTSGTVVHGEARGRELGFPTANIEWPVEERMPGIGVYAVQLKIGEIWYDGMASIGYNVTFGDDRPKTLEINLFDFKNMIYGENVKVRWVARLRGEVKYTTAEALIDQLKNDEIETRKILKINV</sequence>
<dbReference type="PANTHER" id="PTHR22749">
    <property type="entry name" value="RIBOFLAVIN KINASE/FMN ADENYLYLTRANSFERASE"/>
    <property type="match status" value="1"/>
</dbReference>
<dbReference type="EC" id="2.7.7.2" evidence="14"/>
<dbReference type="GO" id="GO:0008531">
    <property type="term" value="F:riboflavin kinase activity"/>
    <property type="evidence" value="ECO:0007669"/>
    <property type="project" value="UniProtKB-UniRule"/>
</dbReference>
<name>A0A0R1W3I3_9LACO</name>
<keyword evidence="11" id="KW-0511">Multifunctional enzyme</keyword>